<dbReference type="KEGG" id="bpy:Bphyt_6228"/>
<dbReference type="HOGENOM" id="CLU_018106_1_2_4"/>
<dbReference type="InterPro" id="IPR003370">
    <property type="entry name" value="Chromate_transpt"/>
</dbReference>
<accession>B2T8J1</accession>
<reference evidence="8 9" key="1">
    <citation type="journal article" date="2011" name="J. Bacteriol.">
        <title>Complete genome sequence of the plant growth-promoting endophyte Burkholderia phytofirmans strain PsJN.</title>
        <authorList>
            <person name="Weilharter A."/>
            <person name="Mitter B."/>
            <person name="Shin M.V."/>
            <person name="Chain P.S."/>
            <person name="Nowak J."/>
            <person name="Sessitsch A."/>
        </authorList>
    </citation>
    <scope>NUCLEOTIDE SEQUENCE [LARGE SCALE GENOMIC DNA]</scope>
    <source>
        <strain evidence="9">DSM 17436 / LMG 22146 / PsJN</strain>
    </source>
</reference>
<evidence type="ECO:0000313" key="9">
    <source>
        <dbReference type="Proteomes" id="UP000001739"/>
    </source>
</evidence>
<comment type="similarity">
    <text evidence="2">Belongs to the chromate ion transporter (CHR) (TC 2.A.51) family.</text>
</comment>
<gene>
    <name evidence="8" type="ordered locus">Bphyt_6228</name>
</gene>
<feature type="transmembrane region" description="Helical" evidence="7">
    <location>
        <begin position="99"/>
        <end position="121"/>
    </location>
</feature>
<feature type="transmembrane region" description="Helical" evidence="7">
    <location>
        <begin position="133"/>
        <end position="152"/>
    </location>
</feature>
<comment type="subcellular location">
    <subcellularLocation>
        <location evidence="1">Cell membrane</location>
        <topology evidence="1">Multi-pass membrane protein</topology>
    </subcellularLocation>
</comment>
<dbReference type="eggNOG" id="COG2059">
    <property type="taxonomic scope" value="Bacteria"/>
</dbReference>
<evidence type="ECO:0000256" key="4">
    <source>
        <dbReference type="ARBA" id="ARBA00022692"/>
    </source>
</evidence>
<evidence type="ECO:0000256" key="6">
    <source>
        <dbReference type="ARBA" id="ARBA00023136"/>
    </source>
</evidence>
<feature type="transmembrane region" description="Helical" evidence="7">
    <location>
        <begin position="180"/>
        <end position="199"/>
    </location>
</feature>
<dbReference type="PANTHER" id="PTHR43663">
    <property type="entry name" value="CHROMATE TRANSPORT PROTEIN-RELATED"/>
    <property type="match status" value="1"/>
</dbReference>
<evidence type="ECO:0000256" key="3">
    <source>
        <dbReference type="ARBA" id="ARBA00022475"/>
    </source>
</evidence>
<keyword evidence="5 7" id="KW-1133">Transmembrane helix</keyword>
<keyword evidence="3" id="KW-1003">Cell membrane</keyword>
<dbReference type="GO" id="GO:0015109">
    <property type="term" value="F:chromate transmembrane transporter activity"/>
    <property type="evidence" value="ECO:0007669"/>
    <property type="project" value="InterPro"/>
</dbReference>
<dbReference type="Proteomes" id="UP000001739">
    <property type="component" value="Chromosome 2"/>
</dbReference>
<proteinExistence type="inferred from homology"/>
<organism evidence="8 9">
    <name type="scientific">Paraburkholderia phytofirmans (strain DSM 17436 / LMG 22146 / PsJN)</name>
    <name type="common">Burkholderia phytofirmans</name>
    <dbReference type="NCBI Taxonomy" id="398527"/>
    <lineage>
        <taxon>Bacteria</taxon>
        <taxon>Pseudomonadati</taxon>
        <taxon>Pseudomonadota</taxon>
        <taxon>Betaproteobacteria</taxon>
        <taxon>Burkholderiales</taxon>
        <taxon>Burkholderiaceae</taxon>
        <taxon>Paraburkholderia</taxon>
    </lineage>
</organism>
<feature type="transmembrane region" description="Helical" evidence="7">
    <location>
        <begin position="158"/>
        <end position="175"/>
    </location>
</feature>
<keyword evidence="4 7" id="KW-0812">Transmembrane</keyword>
<feature type="transmembrane region" description="Helical" evidence="7">
    <location>
        <begin position="27"/>
        <end position="52"/>
    </location>
</feature>
<dbReference type="Pfam" id="PF02417">
    <property type="entry name" value="Chromate_transp"/>
    <property type="match status" value="1"/>
</dbReference>
<dbReference type="InterPro" id="IPR052518">
    <property type="entry name" value="CHR_Transporter"/>
</dbReference>
<protein>
    <submittedName>
        <fullName evidence="8">Chromate transporter</fullName>
    </submittedName>
</protein>
<evidence type="ECO:0000313" key="8">
    <source>
        <dbReference type="EMBL" id="ACD20555.1"/>
    </source>
</evidence>
<evidence type="ECO:0000256" key="2">
    <source>
        <dbReference type="ARBA" id="ARBA00005262"/>
    </source>
</evidence>
<dbReference type="AlphaFoldDB" id="B2T8J1"/>
<evidence type="ECO:0000256" key="5">
    <source>
        <dbReference type="ARBA" id="ARBA00022989"/>
    </source>
</evidence>
<name>B2T8J1_PARPJ</name>
<evidence type="ECO:0000256" key="1">
    <source>
        <dbReference type="ARBA" id="ARBA00004651"/>
    </source>
</evidence>
<dbReference type="STRING" id="398527.Bphyt_6228"/>
<evidence type="ECO:0000256" key="7">
    <source>
        <dbReference type="SAM" id="Phobius"/>
    </source>
</evidence>
<dbReference type="EMBL" id="CP001053">
    <property type="protein sequence ID" value="ACD20555.1"/>
    <property type="molecule type" value="Genomic_DNA"/>
</dbReference>
<dbReference type="PANTHER" id="PTHR43663:SF1">
    <property type="entry name" value="CHROMATE TRANSPORTER"/>
    <property type="match status" value="1"/>
</dbReference>
<sequence length="200" mass="21062">MNTSVRRGSNNDSRATLNKAHHVSRNLIALFSVFAPLSIVTVGGGQGIIAEVQRQVVDVHHWMTHAQFLSDFAIARLAPGPGSLLATLIGWQVGGFGGALVATLALFGPTAFLMCGVVHVWNRHEGARWLNALQAGLRPVATGLILAAVYVLMKQLDGGWIAWLTAAIATLLVMATRINALVLIAGGGGSFVVLHFAGLL</sequence>
<keyword evidence="6 7" id="KW-0472">Membrane</keyword>
<dbReference type="GO" id="GO:0005886">
    <property type="term" value="C:plasma membrane"/>
    <property type="evidence" value="ECO:0007669"/>
    <property type="project" value="UniProtKB-SubCell"/>
</dbReference>